<protein>
    <submittedName>
        <fullName evidence="1">Uncharacterized protein</fullName>
    </submittedName>
</protein>
<comment type="caution">
    <text evidence="1">The sequence shown here is derived from an EMBL/GenBank/DDBJ whole genome shotgun (WGS) entry which is preliminary data.</text>
</comment>
<gene>
    <name evidence="1" type="ORF">S03H2_12797</name>
</gene>
<evidence type="ECO:0000313" key="1">
    <source>
        <dbReference type="EMBL" id="GAH47391.1"/>
    </source>
</evidence>
<organism evidence="1">
    <name type="scientific">marine sediment metagenome</name>
    <dbReference type="NCBI Taxonomy" id="412755"/>
    <lineage>
        <taxon>unclassified sequences</taxon>
        <taxon>metagenomes</taxon>
        <taxon>ecological metagenomes</taxon>
    </lineage>
</organism>
<proteinExistence type="predicted"/>
<reference evidence="1" key="1">
    <citation type="journal article" date="2014" name="Front. Microbiol.">
        <title>High frequency of phylogenetically diverse reductive dehalogenase-homologous genes in deep subseafloor sedimentary metagenomes.</title>
        <authorList>
            <person name="Kawai M."/>
            <person name="Futagami T."/>
            <person name="Toyoda A."/>
            <person name="Takaki Y."/>
            <person name="Nishi S."/>
            <person name="Hori S."/>
            <person name="Arai W."/>
            <person name="Tsubouchi T."/>
            <person name="Morono Y."/>
            <person name="Uchiyama I."/>
            <person name="Ito T."/>
            <person name="Fujiyama A."/>
            <person name="Inagaki F."/>
            <person name="Takami H."/>
        </authorList>
    </citation>
    <scope>NUCLEOTIDE SEQUENCE</scope>
    <source>
        <strain evidence="1">Expedition CK06-06</strain>
    </source>
</reference>
<dbReference type="EMBL" id="BARU01006503">
    <property type="protein sequence ID" value="GAH47391.1"/>
    <property type="molecule type" value="Genomic_DNA"/>
</dbReference>
<sequence length="70" mass="8631">MDKEKTPTIKVYFDEEWDGLTYALRVAKRKDDERPFDIPKEKYNWIKKAKKEYYKAQQYITNKLRINNLI</sequence>
<dbReference type="AlphaFoldDB" id="X1FNX5"/>
<accession>X1FNX5</accession>
<name>X1FNX5_9ZZZZ</name>